<feature type="domain" description="ShKT" evidence="4">
    <location>
        <begin position="267"/>
        <end position="304"/>
    </location>
</feature>
<dbReference type="InterPro" id="IPR003582">
    <property type="entry name" value="ShKT_dom"/>
</dbReference>
<dbReference type="PANTHER" id="PTHR10334">
    <property type="entry name" value="CYSTEINE-RICH SECRETORY PROTEIN-RELATED"/>
    <property type="match status" value="1"/>
</dbReference>
<feature type="signal peptide" evidence="2">
    <location>
        <begin position="1"/>
        <end position="24"/>
    </location>
</feature>
<dbReference type="PROSITE" id="PS01009">
    <property type="entry name" value="CRISP_1"/>
    <property type="match status" value="1"/>
</dbReference>
<comment type="caution">
    <text evidence="5">The sequence shown here is derived from an EMBL/GenBank/DDBJ whole genome shotgun (WGS) entry which is preliminary data.</text>
</comment>
<evidence type="ECO:0000259" key="4">
    <source>
        <dbReference type="SMART" id="SM00254"/>
    </source>
</evidence>
<evidence type="ECO:0000313" key="6">
    <source>
        <dbReference type="Proteomes" id="UP001152320"/>
    </source>
</evidence>
<feature type="domain" description="SCP" evidence="3">
    <location>
        <begin position="54"/>
        <end position="199"/>
    </location>
</feature>
<dbReference type="PRINTS" id="PR00837">
    <property type="entry name" value="V5TPXLIKE"/>
</dbReference>
<gene>
    <name evidence="5" type="ORF">HOLleu_42541</name>
</gene>
<dbReference type="SMART" id="SM00198">
    <property type="entry name" value="SCP"/>
    <property type="match status" value="1"/>
</dbReference>
<keyword evidence="6" id="KW-1185">Reference proteome</keyword>
<feature type="chain" id="PRO_5040151283" evidence="2">
    <location>
        <begin position="25"/>
        <end position="369"/>
    </location>
</feature>
<dbReference type="GO" id="GO:0005576">
    <property type="term" value="C:extracellular region"/>
    <property type="evidence" value="ECO:0007669"/>
    <property type="project" value="InterPro"/>
</dbReference>
<evidence type="ECO:0000313" key="5">
    <source>
        <dbReference type="EMBL" id="KAJ8019093.1"/>
    </source>
</evidence>
<feature type="compositionally biased region" description="Acidic residues" evidence="1">
    <location>
        <begin position="35"/>
        <end position="45"/>
    </location>
</feature>
<keyword evidence="2" id="KW-0732">Signal</keyword>
<dbReference type="Pfam" id="PF00188">
    <property type="entry name" value="CAP"/>
    <property type="match status" value="1"/>
</dbReference>
<dbReference type="SUPFAM" id="SSF55797">
    <property type="entry name" value="PR-1-like"/>
    <property type="match status" value="1"/>
</dbReference>
<evidence type="ECO:0000259" key="3">
    <source>
        <dbReference type="SMART" id="SM00198"/>
    </source>
</evidence>
<dbReference type="Gene3D" id="3.40.33.10">
    <property type="entry name" value="CAP"/>
    <property type="match status" value="1"/>
</dbReference>
<dbReference type="InterPro" id="IPR001283">
    <property type="entry name" value="CRISP-related"/>
</dbReference>
<dbReference type="InterPro" id="IPR014044">
    <property type="entry name" value="CAP_dom"/>
</dbReference>
<dbReference type="InterPro" id="IPR035940">
    <property type="entry name" value="CAP_sf"/>
</dbReference>
<proteinExistence type="predicted"/>
<reference evidence="5" key="1">
    <citation type="submission" date="2021-10" db="EMBL/GenBank/DDBJ databases">
        <title>Tropical sea cucumber genome reveals ecological adaptation and Cuvierian tubules defense mechanism.</title>
        <authorList>
            <person name="Chen T."/>
        </authorList>
    </citation>
    <scope>NUCLEOTIDE SEQUENCE</scope>
    <source>
        <strain evidence="5">Nanhai2018</strain>
        <tissue evidence="5">Muscle</tissue>
    </source>
</reference>
<sequence>MKMKSYQILFILLWAELHFHEGVAMTMKQKKMEDTPQDVEDDADEPTPSPFSEDEIDELLDWHNYARGTVTPTASNMEYLNWDPYLQNIAQQWAEECKWMHGQPSDVTIQYGQNLFAGSALSSATPKGIVKRWVDENLFYNHTTNNCRKGKVCGHYTQVVWSTTTGLGCGRALCPNLEGAGKNMYMVVCQYSPAGNVVGHSPYVSGPSCTKCRSGIGQCYENLCRSCEEHDEICECRQMCQNCGTVDMETCRCNCPTGYRGTDCSETCKDFHPYCGQNPGFPKQSCRFHPMIPRLCPLTCGLCVLPNEEQSCQETTTIAATIAELKTTETTEETVQGISEIFVRQDEVQDSNYLEHNEALGHNEPIENV</sequence>
<dbReference type="Proteomes" id="UP001152320">
    <property type="component" value="Unassembled WGS sequence"/>
</dbReference>
<evidence type="ECO:0000256" key="1">
    <source>
        <dbReference type="SAM" id="MobiDB-lite"/>
    </source>
</evidence>
<dbReference type="SMART" id="SM00254">
    <property type="entry name" value="ShKT"/>
    <property type="match status" value="1"/>
</dbReference>
<dbReference type="PROSITE" id="PS01010">
    <property type="entry name" value="CRISP_2"/>
    <property type="match status" value="1"/>
</dbReference>
<dbReference type="EMBL" id="JAIZAY010000086">
    <property type="protein sequence ID" value="KAJ8019093.1"/>
    <property type="molecule type" value="Genomic_DNA"/>
</dbReference>
<dbReference type="InterPro" id="IPR018244">
    <property type="entry name" value="Allrgn_V5/Tpx1_CS"/>
</dbReference>
<accession>A0A9Q0YAS7</accession>
<protein>
    <submittedName>
        <fullName evidence="5">GLIPR1-like protein 1</fullName>
    </submittedName>
</protein>
<dbReference type="AlphaFoldDB" id="A0A9Q0YAS7"/>
<dbReference type="OrthoDB" id="43654at2759"/>
<name>A0A9Q0YAS7_HOLLE</name>
<organism evidence="5 6">
    <name type="scientific">Holothuria leucospilota</name>
    <name type="common">Black long sea cucumber</name>
    <name type="synonym">Mertensiothuria leucospilota</name>
    <dbReference type="NCBI Taxonomy" id="206669"/>
    <lineage>
        <taxon>Eukaryota</taxon>
        <taxon>Metazoa</taxon>
        <taxon>Echinodermata</taxon>
        <taxon>Eleutherozoa</taxon>
        <taxon>Echinozoa</taxon>
        <taxon>Holothuroidea</taxon>
        <taxon>Aspidochirotacea</taxon>
        <taxon>Aspidochirotida</taxon>
        <taxon>Holothuriidae</taxon>
        <taxon>Holothuria</taxon>
    </lineage>
</organism>
<feature type="region of interest" description="Disordered" evidence="1">
    <location>
        <begin position="29"/>
        <end position="53"/>
    </location>
</feature>
<evidence type="ECO:0000256" key="2">
    <source>
        <dbReference type="SAM" id="SignalP"/>
    </source>
</evidence>